<reference evidence="2" key="1">
    <citation type="journal article" date="2021" name="Sci. Rep.">
        <title>Diploid genomic architecture of Nitzschia inconspicua, an elite biomass production diatom.</title>
        <authorList>
            <person name="Oliver A."/>
            <person name="Podell S."/>
            <person name="Pinowska A."/>
            <person name="Traller J.C."/>
            <person name="Smith S.R."/>
            <person name="McClure R."/>
            <person name="Beliaev A."/>
            <person name="Bohutskyi P."/>
            <person name="Hill E.A."/>
            <person name="Rabines A."/>
            <person name="Zheng H."/>
            <person name="Allen L.Z."/>
            <person name="Kuo A."/>
            <person name="Grigoriev I.V."/>
            <person name="Allen A.E."/>
            <person name="Hazlebeck D."/>
            <person name="Allen E.E."/>
        </authorList>
    </citation>
    <scope>NUCLEOTIDE SEQUENCE</scope>
    <source>
        <strain evidence="2">Hildebrandi</strain>
    </source>
</reference>
<dbReference type="EMBL" id="JAGRRH010000022">
    <property type="protein sequence ID" value="KAG7345659.1"/>
    <property type="molecule type" value="Genomic_DNA"/>
</dbReference>
<feature type="compositionally biased region" description="Polar residues" evidence="1">
    <location>
        <begin position="1"/>
        <end position="14"/>
    </location>
</feature>
<accession>A0A9K3PI02</accession>
<protein>
    <submittedName>
        <fullName evidence="2">Uncharacterized protein</fullName>
    </submittedName>
</protein>
<evidence type="ECO:0000313" key="3">
    <source>
        <dbReference type="Proteomes" id="UP000693970"/>
    </source>
</evidence>
<dbReference type="Proteomes" id="UP000693970">
    <property type="component" value="Unassembled WGS sequence"/>
</dbReference>
<comment type="caution">
    <text evidence="2">The sequence shown here is derived from an EMBL/GenBank/DDBJ whole genome shotgun (WGS) entry which is preliminary data.</text>
</comment>
<dbReference type="AlphaFoldDB" id="A0A9K3PI02"/>
<gene>
    <name evidence="2" type="ORF">IV203_033190</name>
</gene>
<reference evidence="2" key="2">
    <citation type="submission" date="2021-04" db="EMBL/GenBank/DDBJ databases">
        <authorList>
            <person name="Podell S."/>
        </authorList>
    </citation>
    <scope>NUCLEOTIDE SEQUENCE</scope>
    <source>
        <strain evidence="2">Hildebrandi</strain>
    </source>
</reference>
<dbReference type="OrthoDB" id="50859at2759"/>
<evidence type="ECO:0000256" key="1">
    <source>
        <dbReference type="SAM" id="MobiDB-lite"/>
    </source>
</evidence>
<feature type="region of interest" description="Disordered" evidence="1">
    <location>
        <begin position="1"/>
        <end position="52"/>
    </location>
</feature>
<sequence>MPSSLTPSEPTPQSLGMPITPAPLRVAAPSTDTPEPAPPTFSSLTGPKARQRRRIWNRRSTQTYLGTPMADYEYMYIHQRYIPDDIFELYNLATLLDGDYVYVKIRRGMYGLPQAGRIANDYLRTFLEPAGYHPIPHTPGLWCHKTRPIAFSLVVDDFGVKYVNQDDVDHLLATL</sequence>
<evidence type="ECO:0000313" key="2">
    <source>
        <dbReference type="EMBL" id="KAG7345659.1"/>
    </source>
</evidence>
<name>A0A9K3PI02_9STRA</name>
<organism evidence="2 3">
    <name type="scientific">Nitzschia inconspicua</name>
    <dbReference type="NCBI Taxonomy" id="303405"/>
    <lineage>
        <taxon>Eukaryota</taxon>
        <taxon>Sar</taxon>
        <taxon>Stramenopiles</taxon>
        <taxon>Ochrophyta</taxon>
        <taxon>Bacillariophyta</taxon>
        <taxon>Bacillariophyceae</taxon>
        <taxon>Bacillariophycidae</taxon>
        <taxon>Bacillariales</taxon>
        <taxon>Bacillariaceae</taxon>
        <taxon>Nitzschia</taxon>
    </lineage>
</organism>
<proteinExistence type="predicted"/>
<keyword evidence="3" id="KW-1185">Reference proteome</keyword>